<feature type="chain" id="PRO_5023041674" description="Secreted protein" evidence="1">
    <location>
        <begin position="27"/>
        <end position="129"/>
    </location>
</feature>
<accession>A0A5C3Q2T4</accession>
<gene>
    <name evidence="2" type="ORF">BDV98DRAFT_577852</name>
</gene>
<evidence type="ECO:0008006" key="4">
    <source>
        <dbReference type="Google" id="ProtNLM"/>
    </source>
</evidence>
<keyword evidence="1" id="KW-0732">Signal</keyword>
<keyword evidence="3" id="KW-1185">Reference proteome</keyword>
<reference evidence="2 3" key="1">
    <citation type="journal article" date="2019" name="Nat. Ecol. Evol.">
        <title>Megaphylogeny resolves global patterns of mushroom evolution.</title>
        <authorList>
            <person name="Varga T."/>
            <person name="Krizsan K."/>
            <person name="Foldi C."/>
            <person name="Dima B."/>
            <person name="Sanchez-Garcia M."/>
            <person name="Sanchez-Ramirez S."/>
            <person name="Szollosi G.J."/>
            <person name="Szarkandi J.G."/>
            <person name="Papp V."/>
            <person name="Albert L."/>
            <person name="Andreopoulos W."/>
            <person name="Angelini C."/>
            <person name="Antonin V."/>
            <person name="Barry K.W."/>
            <person name="Bougher N.L."/>
            <person name="Buchanan P."/>
            <person name="Buyck B."/>
            <person name="Bense V."/>
            <person name="Catcheside P."/>
            <person name="Chovatia M."/>
            <person name="Cooper J."/>
            <person name="Damon W."/>
            <person name="Desjardin D."/>
            <person name="Finy P."/>
            <person name="Geml J."/>
            <person name="Haridas S."/>
            <person name="Hughes K."/>
            <person name="Justo A."/>
            <person name="Karasinski D."/>
            <person name="Kautmanova I."/>
            <person name="Kiss B."/>
            <person name="Kocsube S."/>
            <person name="Kotiranta H."/>
            <person name="LaButti K.M."/>
            <person name="Lechner B.E."/>
            <person name="Liimatainen K."/>
            <person name="Lipzen A."/>
            <person name="Lukacs Z."/>
            <person name="Mihaltcheva S."/>
            <person name="Morgado L.N."/>
            <person name="Niskanen T."/>
            <person name="Noordeloos M.E."/>
            <person name="Ohm R.A."/>
            <person name="Ortiz-Santana B."/>
            <person name="Ovrebo C."/>
            <person name="Racz N."/>
            <person name="Riley R."/>
            <person name="Savchenko A."/>
            <person name="Shiryaev A."/>
            <person name="Soop K."/>
            <person name="Spirin V."/>
            <person name="Szebenyi C."/>
            <person name="Tomsovsky M."/>
            <person name="Tulloss R.E."/>
            <person name="Uehling J."/>
            <person name="Grigoriev I.V."/>
            <person name="Vagvolgyi C."/>
            <person name="Papp T."/>
            <person name="Martin F.M."/>
            <person name="Miettinen O."/>
            <person name="Hibbett D.S."/>
            <person name="Nagy L.G."/>
        </authorList>
    </citation>
    <scope>NUCLEOTIDE SEQUENCE [LARGE SCALE GENOMIC DNA]</scope>
    <source>
        <strain evidence="2 3">CBS 309.79</strain>
    </source>
</reference>
<proteinExistence type="predicted"/>
<name>A0A5C3Q2T4_9AGAR</name>
<sequence length="129" mass="13764">MFSVLMSLLMSFGALRFAGMSLGGDAQRWLLGDAEVALSGSLRVVRADREHSGVGMCADDGDKNVELAWGDDEGWMKSGVASESGWTCASFSPSNREGSGAGTRYSLSRDSGSWKITFLDTWTCLLPGL</sequence>
<feature type="signal peptide" evidence="1">
    <location>
        <begin position="1"/>
        <end position="26"/>
    </location>
</feature>
<dbReference type="AlphaFoldDB" id="A0A5C3Q2T4"/>
<evidence type="ECO:0000313" key="2">
    <source>
        <dbReference type="EMBL" id="TFK95369.1"/>
    </source>
</evidence>
<dbReference type="Proteomes" id="UP000305067">
    <property type="component" value="Unassembled WGS sequence"/>
</dbReference>
<evidence type="ECO:0000256" key="1">
    <source>
        <dbReference type="SAM" id="SignalP"/>
    </source>
</evidence>
<organism evidence="2 3">
    <name type="scientific">Pterulicium gracile</name>
    <dbReference type="NCBI Taxonomy" id="1884261"/>
    <lineage>
        <taxon>Eukaryota</taxon>
        <taxon>Fungi</taxon>
        <taxon>Dikarya</taxon>
        <taxon>Basidiomycota</taxon>
        <taxon>Agaricomycotina</taxon>
        <taxon>Agaricomycetes</taxon>
        <taxon>Agaricomycetidae</taxon>
        <taxon>Agaricales</taxon>
        <taxon>Pleurotineae</taxon>
        <taxon>Pterulaceae</taxon>
        <taxon>Pterulicium</taxon>
    </lineage>
</organism>
<evidence type="ECO:0000313" key="3">
    <source>
        <dbReference type="Proteomes" id="UP000305067"/>
    </source>
</evidence>
<dbReference type="EMBL" id="ML178889">
    <property type="protein sequence ID" value="TFK95369.1"/>
    <property type="molecule type" value="Genomic_DNA"/>
</dbReference>
<protein>
    <recommendedName>
        <fullName evidence="4">Secreted protein</fullName>
    </recommendedName>
</protein>
<feature type="non-terminal residue" evidence="2">
    <location>
        <position position="129"/>
    </location>
</feature>